<sequence>MNVAELIERLKAHDPGMPVVVAGYEGGYNDLSQVNPVRMISEVNREWYYGAHEEAGATGGQTVTRNGPVAVREKSYCCGGVNHRECRR</sequence>
<reference evidence="1 2" key="1">
    <citation type="submission" date="2024-09" db="EMBL/GenBank/DDBJ databases">
        <title>Draft genome sequence of Candidatus Magnetaquicoccaceae bacterium FCR-1.</title>
        <authorList>
            <person name="Shimoshige H."/>
            <person name="Shimamura S."/>
            <person name="Taoka A."/>
            <person name="Kobayashi H."/>
            <person name="Maekawa T."/>
        </authorList>
    </citation>
    <scope>NUCLEOTIDE SEQUENCE [LARGE SCALE GENOMIC DNA]</scope>
    <source>
        <strain evidence="1 2">FCR-1</strain>
    </source>
</reference>
<organism evidence="1 2">
    <name type="scientific">Candidatus Magnetaquiglobus chichijimensis</name>
    <dbReference type="NCBI Taxonomy" id="3141448"/>
    <lineage>
        <taxon>Bacteria</taxon>
        <taxon>Pseudomonadati</taxon>
        <taxon>Pseudomonadota</taxon>
        <taxon>Magnetococcia</taxon>
        <taxon>Magnetococcales</taxon>
        <taxon>Candidatus Magnetaquicoccaceae</taxon>
        <taxon>Candidatus Magnetaquiglobus</taxon>
    </lineage>
</organism>
<dbReference type="Proteomes" id="UP001628193">
    <property type="component" value="Unassembled WGS sequence"/>
</dbReference>
<proteinExistence type="predicted"/>
<keyword evidence="2" id="KW-1185">Reference proteome</keyword>
<name>A0ABQ0CA75_9PROT</name>
<evidence type="ECO:0000313" key="1">
    <source>
        <dbReference type="EMBL" id="GAB0057795.1"/>
    </source>
</evidence>
<dbReference type="RefSeq" id="WP_420905486.1">
    <property type="nucleotide sequence ID" value="NZ_BAAFGK010000004.1"/>
</dbReference>
<dbReference type="EMBL" id="BAAFGK010000004">
    <property type="protein sequence ID" value="GAB0057795.1"/>
    <property type="molecule type" value="Genomic_DNA"/>
</dbReference>
<comment type="caution">
    <text evidence="1">The sequence shown here is derived from an EMBL/GenBank/DDBJ whole genome shotgun (WGS) entry which is preliminary data.</text>
</comment>
<evidence type="ECO:0000313" key="2">
    <source>
        <dbReference type="Proteomes" id="UP001628193"/>
    </source>
</evidence>
<accession>A0ABQ0CA75</accession>
<protein>
    <submittedName>
        <fullName evidence="1">Uncharacterized protein</fullName>
    </submittedName>
</protein>
<gene>
    <name evidence="1" type="ORF">SIID45300_02127</name>
</gene>